<dbReference type="InterPro" id="IPR029058">
    <property type="entry name" value="AB_hydrolase_fold"/>
</dbReference>
<name>A0A094R102_9ZZZZ</name>
<sequence>MIRARLTLLVLLLSLIPISQSHATEVVYPGDRPFTLVLPNNYLQGTPAPLIIGLHGYTANAPYAESYFRLGKVADEKGILIVYPSGTKDSNGFLFWNATPACCNFESSTIDDEQYLIDIIDAVSRDYSVDSARVFIVGHSNGGFMAHRMACNQSDRIAAIVSLAGATYSNPKSCRPTSPVSVLQIHGSSDSVITYTGGYLFSSAYPSARKTIDLWGKKNECGKKPYRVLPRLDLDSKLSGLETTVLRYKGCKTGANSELWTINKGKHSPELSATFAKSVINYLLTHPKKRA</sequence>
<comment type="subcellular location">
    <subcellularLocation>
        <location evidence="1">Secreted</location>
    </subcellularLocation>
</comment>
<dbReference type="InterPro" id="IPR003140">
    <property type="entry name" value="PLipase/COase/thioEstase"/>
</dbReference>
<dbReference type="SUPFAM" id="SSF53474">
    <property type="entry name" value="alpha/beta-Hydrolases"/>
    <property type="match status" value="1"/>
</dbReference>
<dbReference type="Pfam" id="PF02230">
    <property type="entry name" value="Abhydrolase_2"/>
    <property type="match status" value="1"/>
</dbReference>
<keyword evidence="5" id="KW-0378">Hydrolase</keyword>
<comment type="caution">
    <text evidence="9">The sequence shown here is derived from an EMBL/GenBank/DDBJ whole genome shotgun (WGS) entry which is preliminary data.</text>
</comment>
<dbReference type="GO" id="GO:0030600">
    <property type="term" value="F:feruloyl esterase activity"/>
    <property type="evidence" value="ECO:0007669"/>
    <property type="project" value="InterPro"/>
</dbReference>
<keyword evidence="2" id="KW-0964">Secreted</keyword>
<keyword evidence="7" id="KW-0624">Polysaccharide degradation</keyword>
<dbReference type="EMBL" id="JNSK01000002">
    <property type="protein sequence ID" value="KGA20626.1"/>
    <property type="molecule type" value="Genomic_DNA"/>
</dbReference>
<gene>
    <name evidence="9" type="ORF">GM50_1270</name>
</gene>
<protein>
    <recommendedName>
        <fullName evidence="8">Phospholipase/carboxylesterase/thioesterase domain-containing protein</fullName>
    </recommendedName>
</protein>
<dbReference type="InterPro" id="IPR043595">
    <property type="entry name" value="FaeB/C/D"/>
</dbReference>
<dbReference type="PANTHER" id="PTHR38050">
    <property type="match status" value="1"/>
</dbReference>
<feature type="domain" description="Phospholipase/carboxylesterase/thioesterase" evidence="8">
    <location>
        <begin position="108"/>
        <end position="208"/>
    </location>
</feature>
<evidence type="ECO:0000256" key="2">
    <source>
        <dbReference type="ARBA" id="ARBA00022525"/>
    </source>
</evidence>
<evidence type="ECO:0000259" key="8">
    <source>
        <dbReference type="Pfam" id="PF02230"/>
    </source>
</evidence>
<dbReference type="Gene3D" id="3.40.50.1820">
    <property type="entry name" value="alpha/beta hydrolase"/>
    <property type="match status" value="1"/>
</dbReference>
<keyword evidence="3" id="KW-0858">Xylan degradation</keyword>
<proteinExistence type="predicted"/>
<keyword evidence="4" id="KW-0732">Signal</keyword>
<evidence type="ECO:0000256" key="1">
    <source>
        <dbReference type="ARBA" id="ARBA00004613"/>
    </source>
</evidence>
<dbReference type="AlphaFoldDB" id="A0A094R102"/>
<evidence type="ECO:0000256" key="6">
    <source>
        <dbReference type="ARBA" id="ARBA00023277"/>
    </source>
</evidence>
<evidence type="ECO:0000256" key="3">
    <source>
        <dbReference type="ARBA" id="ARBA00022651"/>
    </source>
</evidence>
<accession>A0A094R102</accession>
<dbReference type="GO" id="GO:0045493">
    <property type="term" value="P:xylan catabolic process"/>
    <property type="evidence" value="ECO:0007669"/>
    <property type="project" value="UniProtKB-KW"/>
</dbReference>
<evidence type="ECO:0000256" key="5">
    <source>
        <dbReference type="ARBA" id="ARBA00022801"/>
    </source>
</evidence>
<reference evidence="9" key="1">
    <citation type="submission" date="2014-05" db="EMBL/GenBank/DDBJ databases">
        <title>Key roles for freshwater Actinobacteria revealed by deep metagenomic sequencing.</title>
        <authorList>
            <person name="Ghai R."/>
            <person name="Mizuno C.M."/>
            <person name="Picazo A."/>
            <person name="Camacho A."/>
            <person name="Rodriguez-Valera F."/>
        </authorList>
    </citation>
    <scope>NUCLEOTIDE SEQUENCE</scope>
</reference>
<keyword evidence="6" id="KW-0119">Carbohydrate metabolism</keyword>
<organism evidence="9">
    <name type="scientific">freshwater metagenome</name>
    <dbReference type="NCBI Taxonomy" id="449393"/>
    <lineage>
        <taxon>unclassified sequences</taxon>
        <taxon>metagenomes</taxon>
        <taxon>ecological metagenomes</taxon>
    </lineage>
</organism>
<evidence type="ECO:0000256" key="4">
    <source>
        <dbReference type="ARBA" id="ARBA00022729"/>
    </source>
</evidence>
<evidence type="ECO:0000313" key="9">
    <source>
        <dbReference type="EMBL" id="KGA20626.1"/>
    </source>
</evidence>
<evidence type="ECO:0000256" key="7">
    <source>
        <dbReference type="ARBA" id="ARBA00023326"/>
    </source>
</evidence>
<dbReference type="PANTHER" id="PTHR38050:SF2">
    <property type="entry name" value="FERULOYL ESTERASE C-RELATED"/>
    <property type="match status" value="1"/>
</dbReference>
<dbReference type="GO" id="GO:0005576">
    <property type="term" value="C:extracellular region"/>
    <property type="evidence" value="ECO:0007669"/>
    <property type="project" value="UniProtKB-SubCell"/>
</dbReference>